<dbReference type="EMBL" id="VLTN01000002">
    <property type="protein sequence ID" value="KAA0157309.1"/>
    <property type="molecule type" value="Genomic_DNA"/>
</dbReference>
<keyword evidence="10" id="KW-0966">Cell projection</keyword>
<sequence>MASERAEAPPVVVTRLAGKADPPTLVVGFMTADSPGRERRYVIRLRPGVAALGSTAVFDALLKKYPRFFGSPSRSAALRRVVSRVLKPASPGQRSGQAAGSTRPAAPAARSPAARGSAAPAASVPKEVLLRESEQLGDLQTVAEAEVAKAKGVMDKGYEAHRLRPGDEGYVYDKQVDFGEPEDSSNDWDD</sequence>
<dbReference type="GO" id="GO:0005814">
    <property type="term" value="C:centriole"/>
    <property type="evidence" value="ECO:0007669"/>
    <property type="project" value="UniProtKB-SubCell"/>
</dbReference>
<evidence type="ECO:0000256" key="9">
    <source>
        <dbReference type="ARBA" id="ARBA00023212"/>
    </source>
</evidence>
<dbReference type="Proteomes" id="UP000324907">
    <property type="component" value="Unassembled WGS sequence"/>
</dbReference>
<accession>A0A5A8CXB1</accession>
<evidence type="ECO:0000256" key="4">
    <source>
        <dbReference type="ARBA" id="ARBA00009371"/>
    </source>
</evidence>
<keyword evidence="9" id="KW-0206">Cytoskeleton</keyword>
<name>A0A5A8CXB1_CAFRO</name>
<evidence type="ECO:0000256" key="1">
    <source>
        <dbReference type="ARBA" id="ARBA00004114"/>
    </source>
</evidence>
<dbReference type="InterPro" id="IPR029412">
    <property type="entry name" value="CEP19"/>
</dbReference>
<feature type="compositionally biased region" description="Acidic residues" evidence="11">
    <location>
        <begin position="179"/>
        <end position="190"/>
    </location>
</feature>
<organism evidence="12 16">
    <name type="scientific">Cafeteria roenbergensis</name>
    <name type="common">Marine flagellate</name>
    <dbReference type="NCBI Taxonomy" id="33653"/>
    <lineage>
        <taxon>Eukaryota</taxon>
        <taxon>Sar</taxon>
        <taxon>Stramenopiles</taxon>
        <taxon>Bigyra</taxon>
        <taxon>Opalozoa</taxon>
        <taxon>Bicosoecida</taxon>
        <taxon>Cafeteriaceae</taxon>
        <taxon>Cafeteria</taxon>
    </lineage>
</organism>
<evidence type="ECO:0000256" key="8">
    <source>
        <dbReference type="ARBA" id="ARBA00023069"/>
    </source>
</evidence>
<dbReference type="GO" id="GO:0097712">
    <property type="term" value="P:vesicle targeting, trans-Golgi to periciliary membrane compartment"/>
    <property type="evidence" value="ECO:0007669"/>
    <property type="project" value="TreeGrafter"/>
</dbReference>
<proteinExistence type="inferred from homology"/>
<dbReference type="PANTHER" id="PTHR31539">
    <property type="entry name" value="CENTROSOMAL PROTEIN OF 19K CEP19"/>
    <property type="match status" value="1"/>
</dbReference>
<dbReference type="Proteomes" id="UP000322899">
    <property type="component" value="Unassembled WGS sequence"/>
</dbReference>
<dbReference type="AlphaFoldDB" id="A0A5A8CXB1"/>
<dbReference type="GO" id="GO:0036064">
    <property type="term" value="C:ciliary basal body"/>
    <property type="evidence" value="ECO:0007669"/>
    <property type="project" value="TreeGrafter"/>
</dbReference>
<evidence type="ECO:0000313" key="15">
    <source>
        <dbReference type="Proteomes" id="UP000322899"/>
    </source>
</evidence>
<evidence type="ECO:0000313" key="14">
    <source>
        <dbReference type="EMBL" id="KAA0173541.1"/>
    </source>
</evidence>
<evidence type="ECO:0000256" key="6">
    <source>
        <dbReference type="ARBA" id="ARBA00022490"/>
    </source>
</evidence>
<evidence type="ECO:0000256" key="5">
    <source>
        <dbReference type="ARBA" id="ARBA00022015"/>
    </source>
</evidence>
<comment type="subcellular location">
    <subcellularLocation>
        <location evidence="2">Cytoplasm</location>
        <location evidence="2">Cytoskeleton</location>
        <location evidence="2">Cilium basal body</location>
    </subcellularLocation>
    <subcellularLocation>
        <location evidence="1">Cytoplasm</location>
        <location evidence="1">Cytoskeleton</location>
        <location evidence="1">Microtubule organizing center</location>
        <location evidence="1">Centrosome</location>
        <location evidence="1">Centriole</location>
    </subcellularLocation>
    <subcellularLocation>
        <location evidence="3">Cytoplasm</location>
        <location evidence="3">Cytoskeleton</location>
        <location evidence="3">Spindle</location>
    </subcellularLocation>
</comment>
<evidence type="ECO:0000256" key="10">
    <source>
        <dbReference type="ARBA" id="ARBA00023273"/>
    </source>
</evidence>
<comment type="similarity">
    <text evidence="4">Belongs to the CEP19 family.</text>
</comment>
<evidence type="ECO:0000313" key="13">
    <source>
        <dbReference type="EMBL" id="KAA0159428.1"/>
    </source>
</evidence>
<dbReference type="OMA" id="EDSSNDW"/>
<dbReference type="EMBL" id="VLTO01000032">
    <property type="protein sequence ID" value="KAA0173541.1"/>
    <property type="molecule type" value="Genomic_DNA"/>
</dbReference>
<evidence type="ECO:0000313" key="16">
    <source>
        <dbReference type="Proteomes" id="UP000323011"/>
    </source>
</evidence>
<reference evidence="15 16" key="1">
    <citation type="submission" date="2019-07" db="EMBL/GenBank/DDBJ databases">
        <title>Genomes of Cafeteria roenbergensis.</title>
        <authorList>
            <person name="Fischer M.G."/>
            <person name="Hackl T."/>
            <person name="Roman M."/>
        </authorList>
    </citation>
    <scope>NUCLEOTIDE SEQUENCE [LARGE SCALE GENOMIC DNA]</scope>
    <source>
        <strain evidence="12 16">BVI</strain>
        <strain evidence="14 15">E4-10P</strain>
        <strain evidence="13 17">RCC970-E3</strain>
    </source>
</reference>
<evidence type="ECO:0000313" key="17">
    <source>
        <dbReference type="Proteomes" id="UP000324907"/>
    </source>
</evidence>
<comment type="caution">
    <text evidence="12">The sequence shown here is derived from an EMBL/GenBank/DDBJ whole genome shotgun (WGS) entry which is preliminary data.</text>
</comment>
<keyword evidence="8" id="KW-0969">Cilium</keyword>
<dbReference type="GO" id="GO:0000922">
    <property type="term" value="C:spindle pole"/>
    <property type="evidence" value="ECO:0007669"/>
    <property type="project" value="TreeGrafter"/>
</dbReference>
<evidence type="ECO:0000256" key="2">
    <source>
        <dbReference type="ARBA" id="ARBA00004120"/>
    </source>
</evidence>
<feature type="compositionally biased region" description="Low complexity" evidence="11">
    <location>
        <begin position="98"/>
        <end position="123"/>
    </location>
</feature>
<dbReference type="GO" id="GO:0034454">
    <property type="term" value="P:microtubule anchoring at centrosome"/>
    <property type="evidence" value="ECO:0007669"/>
    <property type="project" value="TreeGrafter"/>
</dbReference>
<dbReference type="Pfam" id="PF14933">
    <property type="entry name" value="CEP19"/>
    <property type="match status" value="1"/>
</dbReference>
<keyword evidence="6" id="KW-0963">Cytoplasm</keyword>
<dbReference type="Proteomes" id="UP000323011">
    <property type="component" value="Unassembled WGS sequence"/>
</dbReference>
<protein>
    <recommendedName>
        <fullName evidence="5">Centrosomal protein of 19 kDa</fullName>
    </recommendedName>
</protein>
<evidence type="ECO:0000256" key="11">
    <source>
        <dbReference type="SAM" id="MobiDB-lite"/>
    </source>
</evidence>
<dbReference type="PANTHER" id="PTHR31539:SF1">
    <property type="entry name" value="CENTROSOMAL PROTEIN OF 19 KDA"/>
    <property type="match status" value="1"/>
</dbReference>
<evidence type="ECO:0000256" key="3">
    <source>
        <dbReference type="ARBA" id="ARBA00004186"/>
    </source>
</evidence>
<dbReference type="EMBL" id="VLTL01000129">
    <property type="protein sequence ID" value="KAA0159428.1"/>
    <property type="molecule type" value="Genomic_DNA"/>
</dbReference>
<evidence type="ECO:0000313" key="12">
    <source>
        <dbReference type="EMBL" id="KAA0157309.1"/>
    </source>
</evidence>
<feature type="region of interest" description="Disordered" evidence="11">
    <location>
        <begin position="87"/>
        <end position="126"/>
    </location>
</feature>
<keyword evidence="16" id="KW-1185">Reference proteome</keyword>
<gene>
    <name evidence="14" type="ORF">FNF27_05036</name>
    <name evidence="13" type="ORF">FNF28_05871</name>
    <name evidence="12" type="ORF">FNF29_00661</name>
</gene>
<feature type="region of interest" description="Disordered" evidence="11">
    <location>
        <begin position="171"/>
        <end position="190"/>
    </location>
</feature>
<evidence type="ECO:0000256" key="7">
    <source>
        <dbReference type="ARBA" id="ARBA00022794"/>
    </source>
</evidence>
<dbReference type="OrthoDB" id="2163581at2759"/>
<keyword evidence="7" id="KW-0970">Cilium biogenesis/degradation</keyword>